<accession>A0A835HGH1</accession>
<organism evidence="2 3">
    <name type="scientific">Coptis chinensis</name>
    <dbReference type="NCBI Taxonomy" id="261450"/>
    <lineage>
        <taxon>Eukaryota</taxon>
        <taxon>Viridiplantae</taxon>
        <taxon>Streptophyta</taxon>
        <taxon>Embryophyta</taxon>
        <taxon>Tracheophyta</taxon>
        <taxon>Spermatophyta</taxon>
        <taxon>Magnoliopsida</taxon>
        <taxon>Ranunculales</taxon>
        <taxon>Ranunculaceae</taxon>
        <taxon>Coptidoideae</taxon>
        <taxon>Coptis</taxon>
    </lineage>
</organism>
<feature type="non-terminal residue" evidence="2">
    <location>
        <position position="199"/>
    </location>
</feature>
<name>A0A835HGH1_9MAGN</name>
<sequence length="199" mass="21769">QFSLLMQAVASRHGWGEELHSNDINVSPSVVLMSRASSKRLKTPHVPLSSSYQIYSPAAQPLPAALSSSKAVCEDTQFSSQYGGEVAIFSCRESVAQPKNLVCHNGQALAVGKGMILQSKKGHQVLDVDNSKKRSVSIEIRATTKLIHEVEKLIYIGEYPDPVLVEKAKSLLKEQERAIIDALEKLADLSDDGLLLFQQ</sequence>
<comment type="caution">
    <text evidence="2">The sequence shown here is derived from an EMBL/GenBank/DDBJ whole genome shotgun (WGS) entry which is preliminary data.</text>
</comment>
<feature type="coiled-coil region" evidence="1">
    <location>
        <begin position="165"/>
        <end position="192"/>
    </location>
</feature>
<dbReference type="PANTHER" id="PTHR33432:SF22">
    <property type="entry name" value="OS10G0436850 PROTEIN"/>
    <property type="match status" value="1"/>
</dbReference>
<reference evidence="2 3" key="1">
    <citation type="submission" date="2020-10" db="EMBL/GenBank/DDBJ databases">
        <title>The Coptis chinensis genome and diversification of protoberbering-type alkaloids.</title>
        <authorList>
            <person name="Wang B."/>
            <person name="Shu S."/>
            <person name="Song C."/>
            <person name="Liu Y."/>
        </authorList>
    </citation>
    <scope>NUCLEOTIDE SEQUENCE [LARGE SCALE GENOMIC DNA]</scope>
    <source>
        <strain evidence="2">HL-2020</strain>
        <tissue evidence="2">Leaf</tissue>
    </source>
</reference>
<evidence type="ECO:0000256" key="1">
    <source>
        <dbReference type="SAM" id="Coils"/>
    </source>
</evidence>
<dbReference type="PANTHER" id="PTHR33432">
    <property type="entry name" value="PROTEIN EMSY-LIKE 4"/>
    <property type="match status" value="1"/>
</dbReference>
<dbReference type="InterPro" id="IPR033485">
    <property type="entry name" value="EMSY-LIKE_plant"/>
</dbReference>
<keyword evidence="1" id="KW-0175">Coiled coil</keyword>
<dbReference type="Proteomes" id="UP000631114">
    <property type="component" value="Unassembled WGS sequence"/>
</dbReference>
<keyword evidence="3" id="KW-1185">Reference proteome</keyword>
<dbReference type="EMBL" id="JADFTS010000007">
    <property type="protein sequence ID" value="KAF9598740.1"/>
    <property type="molecule type" value="Genomic_DNA"/>
</dbReference>
<dbReference type="AlphaFoldDB" id="A0A835HGH1"/>
<protein>
    <submittedName>
        <fullName evidence="2">Uncharacterized protein</fullName>
    </submittedName>
</protein>
<evidence type="ECO:0000313" key="2">
    <source>
        <dbReference type="EMBL" id="KAF9598740.1"/>
    </source>
</evidence>
<dbReference type="OrthoDB" id="1737049at2759"/>
<evidence type="ECO:0000313" key="3">
    <source>
        <dbReference type="Proteomes" id="UP000631114"/>
    </source>
</evidence>
<gene>
    <name evidence="2" type="ORF">IFM89_031408</name>
</gene>
<dbReference type="GO" id="GO:0050832">
    <property type="term" value="P:defense response to fungus"/>
    <property type="evidence" value="ECO:0007669"/>
    <property type="project" value="InterPro"/>
</dbReference>
<proteinExistence type="predicted"/>